<dbReference type="GO" id="GO:0005886">
    <property type="term" value="C:plasma membrane"/>
    <property type="evidence" value="ECO:0007669"/>
    <property type="project" value="TreeGrafter"/>
</dbReference>
<evidence type="ECO:0000259" key="13">
    <source>
        <dbReference type="PROSITE" id="PS50125"/>
    </source>
</evidence>
<evidence type="ECO:0000256" key="6">
    <source>
        <dbReference type="ARBA" id="ARBA00022989"/>
    </source>
</evidence>
<dbReference type="InterPro" id="IPR001828">
    <property type="entry name" value="ANF_lig-bd_rcpt"/>
</dbReference>
<dbReference type="GO" id="GO:0035556">
    <property type="term" value="P:intracellular signal transduction"/>
    <property type="evidence" value="ECO:0007669"/>
    <property type="project" value="InterPro"/>
</dbReference>
<dbReference type="GO" id="GO:0005524">
    <property type="term" value="F:ATP binding"/>
    <property type="evidence" value="ECO:0007669"/>
    <property type="project" value="InterPro"/>
</dbReference>
<evidence type="ECO:0000256" key="11">
    <source>
        <dbReference type="SAM" id="SignalP"/>
    </source>
</evidence>
<dbReference type="InterPro" id="IPR000719">
    <property type="entry name" value="Prot_kinase_dom"/>
</dbReference>
<comment type="catalytic activity">
    <reaction evidence="1">
        <text>GTP = 3',5'-cyclic GMP + diphosphate</text>
        <dbReference type="Rhea" id="RHEA:13665"/>
        <dbReference type="ChEBI" id="CHEBI:33019"/>
        <dbReference type="ChEBI" id="CHEBI:37565"/>
        <dbReference type="ChEBI" id="CHEBI:57746"/>
        <dbReference type="EC" id="4.6.1.2"/>
    </reaction>
</comment>
<proteinExistence type="predicted"/>
<dbReference type="SUPFAM" id="SSF56112">
    <property type="entry name" value="Protein kinase-like (PK-like)"/>
    <property type="match status" value="1"/>
</dbReference>
<evidence type="ECO:0000313" key="15">
    <source>
        <dbReference type="Proteomes" id="UP000192578"/>
    </source>
</evidence>
<dbReference type="Gene3D" id="1.10.510.10">
    <property type="entry name" value="Transferase(Phosphotransferase) domain 1"/>
    <property type="match status" value="1"/>
</dbReference>
<sequence>MKKFDGNFCMSPGACLQSLLLMYSFVHAAAAEKVTPIDLCIVIIGDNPLFGYTATAPAFDVALDKAKELYPRVFQDSHSRTHYQPSNSENCQDSAGDMLVLVTSLYNSTHPQYETANSRKLFCISPGCSTEIQQFGDISRELDFPLLATTAADHSLTDDERYPTLLAAGSSAQYSVSQITLALLRKHLWTSISIIFDKVSGELAFAPLVQLYATTFLNTVGAPSSGVNTLLFEIDSTVSTDYAATLKMAAAHSSVIFLFSPKVEAYASILRLAVRFHMDSGRFVFFVLRLPELPFFNGPVSVRDAILKNGTASILPCVFLLTSPPRALTKNLGNQWDKIADRSRDFYNRTIPPEFKFNALSLSAYDSVLMLAEVINDAYDKIDNMTGQEFTRLFLGRSFNRSISSPLQMTGKRNRNISTVAMLYNETAGDFQAVWSKFAEGPLYFVGPENWKIQWKGDFPPKSDPFCNMVDQDVDCALTDPLGYAYLLLLLIPIILGAALKIRKSLIGKNNEWWVVRHNEIDYDTLVKAGYPPFRLAIRGLAVNQISLDGREMVYRHGLYRGEVVQVLAFAFGGTFADMVKKPKYLNMLRQVRTLDHPNVARLIGIGFAPATAVTPHQMLVVTECPKKGFLRDLIDNDSLVFTWDFRASLIWDILRGLRYIHGSPIRFHGSVCFLNLIIDEHFTLKLARAGGIQLYEAMNGSGPDGRFRFPIPRIANLWMAPETVDQETLDGQISVTRPGPPADIFSLGVILYEVASRNAPFEVDITDIVAIKAKICEIRRGQLDVDDYPMPEHTPPEIVRLIKRCWSFNPANRPTIGQISSTLNHLHPGTNISVAEGILRRLEHYNTELEATVAARKDALHVEMAKVDALLSNVLPKSIVQELRNGQAAIPDYFSAVTVLFSDIPAFNDMVAKCMPFAIVDLLHRLYSKMDEVIERHDVYKVETIKDSYMVASGLPIRNDDRHAEEIAKVALLFLTASTEVHSPTEYQHHCTTVRLRIGMNSGPCVAAVIGQKQPRYCLVGDTVNTASRMETNGEELKIHITESTKRLLDPTNMFLIEARGLITIKGKGNMSTYWLTGVRHSYP</sequence>
<feature type="domain" description="Guanylate cyclase" evidence="13">
    <location>
        <begin position="899"/>
        <end position="1032"/>
    </location>
</feature>
<evidence type="ECO:0000256" key="9">
    <source>
        <dbReference type="ARBA" id="ARBA00023239"/>
    </source>
</evidence>
<keyword evidence="9" id="KW-0456">Lyase</keyword>
<dbReference type="FunFam" id="3.30.70.1230:FF:000030">
    <property type="entry name" value="Si:ch211-215j19.12"/>
    <property type="match status" value="1"/>
</dbReference>
<comment type="caution">
    <text evidence="14">The sequence shown here is derived from an EMBL/GenBank/DDBJ whole genome shotgun (WGS) entry which is preliminary data.</text>
</comment>
<dbReference type="GO" id="GO:0001653">
    <property type="term" value="F:peptide receptor activity"/>
    <property type="evidence" value="ECO:0007669"/>
    <property type="project" value="TreeGrafter"/>
</dbReference>
<keyword evidence="6" id="KW-1133">Transmembrane helix</keyword>
<evidence type="ECO:0000259" key="12">
    <source>
        <dbReference type="PROSITE" id="PS50011"/>
    </source>
</evidence>
<dbReference type="InterPro" id="IPR029787">
    <property type="entry name" value="Nucleotide_cyclase"/>
</dbReference>
<dbReference type="OrthoDB" id="4062651at2759"/>
<keyword evidence="14" id="KW-0675">Receptor</keyword>
<dbReference type="InterPro" id="IPR001054">
    <property type="entry name" value="A/G_cyclase"/>
</dbReference>
<protein>
    <recommendedName>
        <fullName evidence="3">guanylate cyclase</fullName>
        <ecNumber evidence="3">4.6.1.2</ecNumber>
    </recommendedName>
</protein>
<gene>
    <name evidence="14" type="ORF">BV898_03706</name>
</gene>
<dbReference type="InterPro" id="IPR011009">
    <property type="entry name" value="Kinase-like_dom_sf"/>
</dbReference>
<evidence type="ECO:0000256" key="4">
    <source>
        <dbReference type="ARBA" id="ARBA00022692"/>
    </source>
</evidence>
<keyword evidence="7" id="KW-0472">Membrane</keyword>
<keyword evidence="4" id="KW-0812">Transmembrane</keyword>
<dbReference type="GO" id="GO:0004672">
    <property type="term" value="F:protein kinase activity"/>
    <property type="evidence" value="ECO:0007669"/>
    <property type="project" value="InterPro"/>
</dbReference>
<dbReference type="EMBL" id="MTYJ01000018">
    <property type="protein sequence ID" value="OQV22204.1"/>
    <property type="molecule type" value="Genomic_DNA"/>
</dbReference>
<evidence type="ECO:0000256" key="5">
    <source>
        <dbReference type="ARBA" id="ARBA00022741"/>
    </source>
</evidence>
<keyword evidence="10" id="KW-0141">cGMP biosynthesis</keyword>
<keyword evidence="15" id="KW-1185">Reference proteome</keyword>
<dbReference type="Gene3D" id="3.30.70.1230">
    <property type="entry name" value="Nucleotide cyclase"/>
    <property type="match status" value="1"/>
</dbReference>
<name>A0A1W0X4E5_HYPEX</name>
<dbReference type="Pfam" id="PF01094">
    <property type="entry name" value="ANF_receptor"/>
    <property type="match status" value="1"/>
</dbReference>
<dbReference type="SUPFAM" id="SSF55073">
    <property type="entry name" value="Nucleotide cyclase"/>
    <property type="match status" value="1"/>
</dbReference>
<dbReference type="CDD" id="cd07302">
    <property type="entry name" value="CHD"/>
    <property type="match status" value="1"/>
</dbReference>
<dbReference type="GO" id="GO:0004016">
    <property type="term" value="F:adenylate cyclase activity"/>
    <property type="evidence" value="ECO:0007669"/>
    <property type="project" value="TreeGrafter"/>
</dbReference>
<dbReference type="PANTHER" id="PTHR11920:SF501">
    <property type="entry name" value="GUANYLATE CYCLASE 32E"/>
    <property type="match status" value="1"/>
</dbReference>
<feature type="chain" id="PRO_5012438714" description="guanylate cyclase" evidence="11">
    <location>
        <begin position="32"/>
        <end position="1085"/>
    </location>
</feature>
<dbReference type="GO" id="GO:0007168">
    <property type="term" value="P:receptor guanylyl cyclase signaling pathway"/>
    <property type="evidence" value="ECO:0007669"/>
    <property type="project" value="TreeGrafter"/>
</dbReference>
<keyword evidence="11" id="KW-0732">Signal</keyword>
<evidence type="ECO:0000256" key="1">
    <source>
        <dbReference type="ARBA" id="ARBA00001436"/>
    </source>
</evidence>
<keyword evidence="5" id="KW-0547">Nucleotide-binding</keyword>
<dbReference type="InterPro" id="IPR050401">
    <property type="entry name" value="Cyclic_nucleotide_synthase"/>
</dbReference>
<dbReference type="Pfam" id="PF00211">
    <property type="entry name" value="Guanylate_cyc"/>
    <property type="match status" value="1"/>
</dbReference>
<accession>A0A1W0X4E5</accession>
<dbReference type="InterPro" id="IPR028082">
    <property type="entry name" value="Peripla_BP_I"/>
</dbReference>
<organism evidence="14 15">
    <name type="scientific">Hypsibius exemplaris</name>
    <name type="common">Freshwater tardigrade</name>
    <dbReference type="NCBI Taxonomy" id="2072580"/>
    <lineage>
        <taxon>Eukaryota</taxon>
        <taxon>Metazoa</taxon>
        <taxon>Ecdysozoa</taxon>
        <taxon>Tardigrada</taxon>
        <taxon>Eutardigrada</taxon>
        <taxon>Parachela</taxon>
        <taxon>Hypsibioidea</taxon>
        <taxon>Hypsibiidae</taxon>
        <taxon>Hypsibius</taxon>
    </lineage>
</organism>
<dbReference type="GO" id="GO:0004383">
    <property type="term" value="F:guanylate cyclase activity"/>
    <property type="evidence" value="ECO:0007669"/>
    <property type="project" value="UniProtKB-EC"/>
</dbReference>
<reference evidence="15" key="1">
    <citation type="submission" date="2017-01" db="EMBL/GenBank/DDBJ databases">
        <title>Comparative genomics of anhydrobiosis in the tardigrade Hypsibius dujardini.</title>
        <authorList>
            <person name="Yoshida Y."/>
            <person name="Koutsovoulos G."/>
            <person name="Laetsch D."/>
            <person name="Stevens L."/>
            <person name="Kumar S."/>
            <person name="Horikawa D."/>
            <person name="Ishino K."/>
            <person name="Komine S."/>
            <person name="Tomita M."/>
            <person name="Blaxter M."/>
            <person name="Arakawa K."/>
        </authorList>
    </citation>
    <scope>NUCLEOTIDE SEQUENCE [LARGE SCALE GENOMIC DNA]</scope>
    <source>
        <strain evidence="15">Z151</strain>
    </source>
</reference>
<dbReference type="Proteomes" id="UP000192578">
    <property type="component" value="Unassembled WGS sequence"/>
</dbReference>
<evidence type="ECO:0000256" key="10">
    <source>
        <dbReference type="ARBA" id="ARBA00023293"/>
    </source>
</evidence>
<dbReference type="PROSITE" id="PS50125">
    <property type="entry name" value="GUANYLATE_CYCLASE_2"/>
    <property type="match status" value="1"/>
</dbReference>
<evidence type="ECO:0000256" key="2">
    <source>
        <dbReference type="ARBA" id="ARBA00004167"/>
    </source>
</evidence>
<dbReference type="Gene3D" id="3.40.50.2300">
    <property type="match status" value="1"/>
</dbReference>
<dbReference type="SMART" id="SM00044">
    <property type="entry name" value="CYCc"/>
    <property type="match status" value="1"/>
</dbReference>
<dbReference type="PROSITE" id="PS50011">
    <property type="entry name" value="PROTEIN_KINASE_DOM"/>
    <property type="match status" value="1"/>
</dbReference>
<keyword evidence="8" id="KW-0325">Glycoprotein</keyword>
<dbReference type="EC" id="4.6.1.2" evidence="3"/>
<evidence type="ECO:0000256" key="7">
    <source>
        <dbReference type="ARBA" id="ARBA00023136"/>
    </source>
</evidence>
<dbReference type="Pfam" id="PF00069">
    <property type="entry name" value="Pkinase"/>
    <property type="match status" value="1"/>
</dbReference>
<comment type="subcellular location">
    <subcellularLocation>
        <location evidence="2">Membrane</location>
        <topology evidence="2">Single-pass membrane protein</topology>
    </subcellularLocation>
</comment>
<dbReference type="PANTHER" id="PTHR11920">
    <property type="entry name" value="GUANYLYL CYCLASE"/>
    <property type="match status" value="1"/>
</dbReference>
<dbReference type="AlphaFoldDB" id="A0A1W0X4E5"/>
<evidence type="ECO:0000313" key="14">
    <source>
        <dbReference type="EMBL" id="OQV22204.1"/>
    </source>
</evidence>
<feature type="signal peptide" evidence="11">
    <location>
        <begin position="1"/>
        <end position="31"/>
    </location>
</feature>
<dbReference type="SUPFAM" id="SSF53822">
    <property type="entry name" value="Periplasmic binding protein-like I"/>
    <property type="match status" value="1"/>
</dbReference>
<evidence type="ECO:0000256" key="3">
    <source>
        <dbReference type="ARBA" id="ARBA00012202"/>
    </source>
</evidence>
<feature type="domain" description="Protein kinase" evidence="12">
    <location>
        <begin position="523"/>
        <end position="831"/>
    </location>
</feature>
<evidence type="ECO:0000256" key="8">
    <source>
        <dbReference type="ARBA" id="ARBA00023180"/>
    </source>
</evidence>